<dbReference type="Gene3D" id="6.20.130.20">
    <property type="entry name" value="Mitochondrial ribosomal protein L55"/>
    <property type="match status" value="1"/>
</dbReference>
<dbReference type="PANTHER" id="PTHR34095">
    <property type="entry name" value="39S RIBOSOMAL PROTEIN L55, MITOCHONDRIAL"/>
    <property type="match status" value="1"/>
</dbReference>
<organism evidence="1 2">
    <name type="scientific">Clunio marinus</name>
    <dbReference type="NCBI Taxonomy" id="568069"/>
    <lineage>
        <taxon>Eukaryota</taxon>
        <taxon>Metazoa</taxon>
        <taxon>Ecdysozoa</taxon>
        <taxon>Arthropoda</taxon>
        <taxon>Hexapoda</taxon>
        <taxon>Insecta</taxon>
        <taxon>Pterygota</taxon>
        <taxon>Neoptera</taxon>
        <taxon>Endopterygota</taxon>
        <taxon>Diptera</taxon>
        <taxon>Nematocera</taxon>
        <taxon>Chironomoidea</taxon>
        <taxon>Chironomidae</taxon>
        <taxon>Clunio</taxon>
    </lineage>
</organism>
<protein>
    <submittedName>
        <fullName evidence="1">CLUMA_CG001722, isoform A</fullName>
    </submittedName>
</protein>
<dbReference type="GO" id="GO:0003735">
    <property type="term" value="F:structural constituent of ribosome"/>
    <property type="evidence" value="ECO:0007669"/>
    <property type="project" value="InterPro"/>
</dbReference>
<proteinExistence type="predicted"/>
<evidence type="ECO:0000313" key="1">
    <source>
        <dbReference type="EMBL" id="CRK87936.1"/>
    </source>
</evidence>
<dbReference type="Pfam" id="PF09776">
    <property type="entry name" value="Mitoc_L55"/>
    <property type="match status" value="1"/>
</dbReference>
<dbReference type="STRING" id="568069.A0A1J1HIQ9"/>
<evidence type="ECO:0000313" key="2">
    <source>
        <dbReference type="Proteomes" id="UP000183832"/>
    </source>
</evidence>
<dbReference type="Proteomes" id="UP000183832">
    <property type="component" value="Unassembled WGS sequence"/>
</dbReference>
<sequence length="114" mass="13292">MFKPGLEVFSKLLKNSYSHIRSVSSSTASITKIHRAVYARTYPTVIVNSDGSTYRTRYHEPRAIIKLPIDISQLSDAERKIRLDKRKPKRKVKIEAEVDDKFNSSKYLKYMKKK</sequence>
<name>A0A1J1HIQ9_9DIPT</name>
<dbReference type="InterPro" id="IPR018615">
    <property type="entry name" value="Ribosomal_mL55"/>
</dbReference>
<dbReference type="PANTHER" id="PTHR34095:SF1">
    <property type="entry name" value="LARGE RIBOSOMAL SUBUNIT PROTEIN ML55"/>
    <property type="match status" value="1"/>
</dbReference>
<keyword evidence="2" id="KW-1185">Reference proteome</keyword>
<dbReference type="OrthoDB" id="9986315at2759"/>
<dbReference type="GO" id="GO:0005762">
    <property type="term" value="C:mitochondrial large ribosomal subunit"/>
    <property type="evidence" value="ECO:0007669"/>
    <property type="project" value="InterPro"/>
</dbReference>
<dbReference type="InterPro" id="IPR044884">
    <property type="entry name" value="Ribosomal_mL55_sf"/>
</dbReference>
<dbReference type="GO" id="GO:0006412">
    <property type="term" value="P:translation"/>
    <property type="evidence" value="ECO:0007669"/>
    <property type="project" value="TreeGrafter"/>
</dbReference>
<gene>
    <name evidence="1" type="ORF">CLUMA_CG001722</name>
</gene>
<dbReference type="AlphaFoldDB" id="A0A1J1HIQ9"/>
<reference evidence="1 2" key="1">
    <citation type="submission" date="2015-04" db="EMBL/GenBank/DDBJ databases">
        <authorList>
            <person name="Syromyatnikov M.Y."/>
            <person name="Popov V.N."/>
        </authorList>
    </citation>
    <scope>NUCLEOTIDE SEQUENCE [LARGE SCALE GENOMIC DNA]</scope>
</reference>
<accession>A0A1J1HIQ9</accession>
<dbReference type="EMBL" id="CVRI01000006">
    <property type="protein sequence ID" value="CRK87936.1"/>
    <property type="molecule type" value="Genomic_DNA"/>
</dbReference>